<comment type="caution">
    <text evidence="1">The sequence shown here is derived from an EMBL/GenBank/DDBJ whole genome shotgun (WGS) entry which is preliminary data.</text>
</comment>
<protein>
    <submittedName>
        <fullName evidence="1">Uncharacterized protein</fullName>
    </submittedName>
</protein>
<proteinExistence type="predicted"/>
<evidence type="ECO:0000313" key="1">
    <source>
        <dbReference type="EMBL" id="KAK5892964.1"/>
    </source>
</evidence>
<dbReference type="EMBL" id="JAULUE010002055">
    <property type="protein sequence ID" value="KAK5892964.1"/>
    <property type="molecule type" value="Genomic_DNA"/>
</dbReference>
<sequence length="96" mass="10665">MQDLIGLWSGGILLSESQVEREQGPTALSRMHVLLFPSLSSVAPALLLRDARRLLISDMPSDPALILLISHHFISRPTGWGSRCDFQSEKKNTLQI</sequence>
<dbReference type="AlphaFoldDB" id="A0AAN8BX91"/>
<keyword evidence="2" id="KW-1185">Reference proteome</keyword>
<gene>
    <name evidence="1" type="ORF">CesoFtcFv8_013304</name>
</gene>
<accession>A0AAN8BX91</accession>
<reference evidence="1 2" key="1">
    <citation type="journal article" date="2023" name="Mol. Biol. Evol.">
        <title>Genomics of Secondarily Temperate Adaptation in the Only Non-Antarctic Icefish.</title>
        <authorList>
            <person name="Rivera-Colon A.G."/>
            <person name="Rayamajhi N."/>
            <person name="Minhas B.F."/>
            <person name="Madrigal G."/>
            <person name="Bilyk K.T."/>
            <person name="Yoon V."/>
            <person name="Hune M."/>
            <person name="Gregory S."/>
            <person name="Cheng C.H.C."/>
            <person name="Catchen J.M."/>
        </authorList>
    </citation>
    <scope>NUCLEOTIDE SEQUENCE [LARGE SCALE GENOMIC DNA]</scope>
    <source>
        <strain evidence="1">JC2023a</strain>
    </source>
</reference>
<dbReference type="Proteomes" id="UP001335648">
    <property type="component" value="Unassembled WGS sequence"/>
</dbReference>
<name>A0AAN8BX91_9TELE</name>
<organism evidence="1 2">
    <name type="scientific">Champsocephalus esox</name>
    <name type="common">pike icefish</name>
    <dbReference type="NCBI Taxonomy" id="159716"/>
    <lineage>
        <taxon>Eukaryota</taxon>
        <taxon>Metazoa</taxon>
        <taxon>Chordata</taxon>
        <taxon>Craniata</taxon>
        <taxon>Vertebrata</taxon>
        <taxon>Euteleostomi</taxon>
        <taxon>Actinopterygii</taxon>
        <taxon>Neopterygii</taxon>
        <taxon>Teleostei</taxon>
        <taxon>Neoteleostei</taxon>
        <taxon>Acanthomorphata</taxon>
        <taxon>Eupercaria</taxon>
        <taxon>Perciformes</taxon>
        <taxon>Notothenioidei</taxon>
        <taxon>Channichthyidae</taxon>
        <taxon>Champsocephalus</taxon>
    </lineage>
</organism>
<evidence type="ECO:0000313" key="2">
    <source>
        <dbReference type="Proteomes" id="UP001335648"/>
    </source>
</evidence>